<comment type="catalytic activity">
    <reaction evidence="10">
        <text>[GlcNAc-(1-&gt;4)-Mur2Ac(oyl-L-Ala-gamma-D-Glu-L-Lys-D-Ala-D-Ala)](n)-di-trans,octa-cis-undecaprenyl diphosphate + beta-D-GlcNAc-(1-&gt;4)-Mur2Ac(oyl-L-Ala-gamma-D-Glu-L-Lys-D-Ala-D-Ala)-di-trans,octa-cis-undecaprenyl diphosphate = [GlcNAc-(1-&gt;4)-Mur2Ac(oyl-L-Ala-gamma-D-Glu-L-Lys-D-Ala-D-Ala)](n+1)-di-trans,octa-cis-undecaprenyl diphosphate + di-trans,octa-cis-undecaprenyl diphosphate + H(+)</text>
        <dbReference type="Rhea" id="RHEA:23708"/>
        <dbReference type="Rhea" id="RHEA-COMP:9602"/>
        <dbReference type="Rhea" id="RHEA-COMP:9603"/>
        <dbReference type="ChEBI" id="CHEBI:15378"/>
        <dbReference type="ChEBI" id="CHEBI:58405"/>
        <dbReference type="ChEBI" id="CHEBI:60033"/>
        <dbReference type="ChEBI" id="CHEBI:78435"/>
        <dbReference type="EC" id="2.4.99.28"/>
    </reaction>
</comment>
<name>A0A0F9CD78_9ZZZZ</name>
<comment type="subcellular location">
    <subcellularLocation>
        <location evidence="1">Membrane</location>
    </subcellularLocation>
</comment>
<evidence type="ECO:0000313" key="11">
    <source>
        <dbReference type="EMBL" id="KKK94676.1"/>
    </source>
</evidence>
<dbReference type="PANTHER" id="PTHR32282">
    <property type="entry name" value="BINDING PROTEIN TRANSPEPTIDASE, PUTATIVE-RELATED"/>
    <property type="match status" value="1"/>
</dbReference>
<dbReference type="Gene3D" id="3.40.710.10">
    <property type="entry name" value="DD-peptidase/beta-lactamase superfamily"/>
    <property type="match status" value="1"/>
</dbReference>
<keyword evidence="5" id="KW-0133">Cell shape</keyword>
<reference evidence="11" key="1">
    <citation type="journal article" date="2015" name="Nature">
        <title>Complex archaea that bridge the gap between prokaryotes and eukaryotes.</title>
        <authorList>
            <person name="Spang A."/>
            <person name="Saw J.H."/>
            <person name="Jorgensen S.L."/>
            <person name="Zaremba-Niedzwiedzka K."/>
            <person name="Martijn J."/>
            <person name="Lind A.E."/>
            <person name="van Eijk R."/>
            <person name="Schleper C."/>
            <person name="Guy L."/>
            <person name="Ettema T.J."/>
        </authorList>
    </citation>
    <scope>NUCLEOTIDE SEQUENCE</scope>
</reference>
<keyword evidence="3" id="KW-0328">Glycosyltransferase</keyword>
<evidence type="ECO:0000256" key="5">
    <source>
        <dbReference type="ARBA" id="ARBA00022960"/>
    </source>
</evidence>
<evidence type="ECO:0000256" key="8">
    <source>
        <dbReference type="ARBA" id="ARBA00023316"/>
    </source>
</evidence>
<gene>
    <name evidence="11" type="ORF">LCGC14_2680450</name>
</gene>
<protein>
    <recommendedName>
        <fullName evidence="9">peptidoglycan glycosyltransferase</fullName>
        <ecNumber evidence="9">2.4.99.28</ecNumber>
    </recommendedName>
</protein>
<evidence type="ECO:0000256" key="10">
    <source>
        <dbReference type="ARBA" id="ARBA00049902"/>
    </source>
</evidence>
<feature type="non-terminal residue" evidence="11">
    <location>
        <position position="73"/>
    </location>
</feature>
<evidence type="ECO:0000256" key="3">
    <source>
        <dbReference type="ARBA" id="ARBA00022676"/>
    </source>
</evidence>
<evidence type="ECO:0000256" key="6">
    <source>
        <dbReference type="ARBA" id="ARBA00022984"/>
    </source>
</evidence>
<accession>A0A0F9CD78</accession>
<sequence>MYVKQLLEEKYGEKFVQEGGLQVTTTLDLKLQNMAQKIVKDEITKNGKALLMSNGSVVIQNTRTGEILALVGS</sequence>
<keyword evidence="2" id="KW-1003">Cell membrane</keyword>
<dbReference type="InterPro" id="IPR012338">
    <property type="entry name" value="Beta-lactam/transpept-like"/>
</dbReference>
<dbReference type="PANTHER" id="PTHR32282:SF11">
    <property type="entry name" value="PENICILLIN-BINDING PROTEIN 1B"/>
    <property type="match status" value="1"/>
</dbReference>
<evidence type="ECO:0000256" key="1">
    <source>
        <dbReference type="ARBA" id="ARBA00004370"/>
    </source>
</evidence>
<dbReference type="EC" id="2.4.99.28" evidence="9"/>
<evidence type="ECO:0000256" key="7">
    <source>
        <dbReference type="ARBA" id="ARBA00023136"/>
    </source>
</evidence>
<dbReference type="GO" id="GO:0016020">
    <property type="term" value="C:membrane"/>
    <property type="evidence" value="ECO:0007669"/>
    <property type="project" value="UniProtKB-SubCell"/>
</dbReference>
<dbReference type="GO" id="GO:0030288">
    <property type="term" value="C:outer membrane-bounded periplasmic space"/>
    <property type="evidence" value="ECO:0007669"/>
    <property type="project" value="TreeGrafter"/>
</dbReference>
<keyword evidence="4" id="KW-0808">Transferase</keyword>
<keyword evidence="7" id="KW-0472">Membrane</keyword>
<dbReference type="SUPFAM" id="SSF56601">
    <property type="entry name" value="beta-lactamase/transpeptidase-like"/>
    <property type="match status" value="1"/>
</dbReference>
<evidence type="ECO:0000256" key="4">
    <source>
        <dbReference type="ARBA" id="ARBA00022679"/>
    </source>
</evidence>
<dbReference type="GO" id="GO:0071555">
    <property type="term" value="P:cell wall organization"/>
    <property type="evidence" value="ECO:0007669"/>
    <property type="project" value="UniProtKB-KW"/>
</dbReference>
<dbReference type="GO" id="GO:0008360">
    <property type="term" value="P:regulation of cell shape"/>
    <property type="evidence" value="ECO:0007669"/>
    <property type="project" value="UniProtKB-KW"/>
</dbReference>
<evidence type="ECO:0000256" key="9">
    <source>
        <dbReference type="ARBA" id="ARBA00044770"/>
    </source>
</evidence>
<dbReference type="GO" id="GO:0008955">
    <property type="term" value="F:peptidoglycan glycosyltransferase activity"/>
    <property type="evidence" value="ECO:0007669"/>
    <property type="project" value="UniProtKB-EC"/>
</dbReference>
<keyword evidence="8" id="KW-0961">Cell wall biogenesis/degradation</keyword>
<dbReference type="GO" id="GO:0009252">
    <property type="term" value="P:peptidoglycan biosynthetic process"/>
    <property type="evidence" value="ECO:0007669"/>
    <property type="project" value="UniProtKB-KW"/>
</dbReference>
<comment type="caution">
    <text evidence="11">The sequence shown here is derived from an EMBL/GenBank/DDBJ whole genome shotgun (WGS) entry which is preliminary data.</text>
</comment>
<evidence type="ECO:0000256" key="2">
    <source>
        <dbReference type="ARBA" id="ARBA00022475"/>
    </source>
</evidence>
<dbReference type="AlphaFoldDB" id="A0A0F9CD78"/>
<organism evidence="11">
    <name type="scientific">marine sediment metagenome</name>
    <dbReference type="NCBI Taxonomy" id="412755"/>
    <lineage>
        <taxon>unclassified sequences</taxon>
        <taxon>metagenomes</taxon>
        <taxon>ecological metagenomes</taxon>
    </lineage>
</organism>
<keyword evidence="6" id="KW-0573">Peptidoglycan synthesis</keyword>
<dbReference type="EMBL" id="LAZR01047241">
    <property type="protein sequence ID" value="KKK94676.1"/>
    <property type="molecule type" value="Genomic_DNA"/>
</dbReference>
<dbReference type="InterPro" id="IPR050396">
    <property type="entry name" value="Glycosyltr_51/Transpeptidase"/>
</dbReference>
<proteinExistence type="predicted"/>